<dbReference type="AlphaFoldDB" id="A0A0B1S5X6"/>
<evidence type="ECO:0000313" key="2">
    <source>
        <dbReference type="Proteomes" id="UP000053660"/>
    </source>
</evidence>
<evidence type="ECO:0000313" key="1">
    <source>
        <dbReference type="EMBL" id="KHJ78600.1"/>
    </source>
</evidence>
<name>A0A0B1S5X6_OESDE</name>
<accession>A0A0B1S5X6</accession>
<reference evidence="1 2" key="1">
    <citation type="submission" date="2014-03" db="EMBL/GenBank/DDBJ databases">
        <title>Draft genome of the hookworm Oesophagostomum dentatum.</title>
        <authorList>
            <person name="Mitreva M."/>
        </authorList>
    </citation>
    <scope>NUCLEOTIDE SEQUENCE [LARGE SCALE GENOMIC DNA]</scope>
    <source>
        <strain evidence="1 2">OD-Hann</strain>
    </source>
</reference>
<proteinExistence type="predicted"/>
<dbReference type="EMBL" id="KN609614">
    <property type="protein sequence ID" value="KHJ78600.1"/>
    <property type="molecule type" value="Genomic_DNA"/>
</dbReference>
<dbReference type="Proteomes" id="UP000053660">
    <property type="component" value="Unassembled WGS sequence"/>
</dbReference>
<keyword evidence="2" id="KW-1185">Reference proteome</keyword>
<organism evidence="1 2">
    <name type="scientific">Oesophagostomum dentatum</name>
    <name type="common">Nodular worm</name>
    <dbReference type="NCBI Taxonomy" id="61180"/>
    <lineage>
        <taxon>Eukaryota</taxon>
        <taxon>Metazoa</taxon>
        <taxon>Ecdysozoa</taxon>
        <taxon>Nematoda</taxon>
        <taxon>Chromadorea</taxon>
        <taxon>Rhabditida</taxon>
        <taxon>Rhabditina</taxon>
        <taxon>Rhabditomorpha</taxon>
        <taxon>Strongyloidea</taxon>
        <taxon>Strongylidae</taxon>
        <taxon>Oesophagostomum</taxon>
    </lineage>
</organism>
<gene>
    <name evidence="1" type="ORF">OESDEN_21777</name>
</gene>
<sequence>MEFHQVLGRQRWQSCEEICSYNRAQGYG</sequence>
<protein>
    <submittedName>
        <fullName evidence="1">Uncharacterized protein</fullName>
    </submittedName>
</protein>